<dbReference type="InterPro" id="IPR036291">
    <property type="entry name" value="NAD(P)-bd_dom_sf"/>
</dbReference>
<feature type="domain" description="D-isomer specific 2-hydroxyacid dehydrogenase NAD-binding" evidence="3">
    <location>
        <begin position="106"/>
        <end position="277"/>
    </location>
</feature>
<name>A0AAW3ZNU2_9GAMM</name>
<dbReference type="AlphaFoldDB" id="A0AAW3ZNU2"/>
<protein>
    <submittedName>
        <fullName evidence="4">Glyoxylate/hydroxypyruvate reductase A</fullName>
    </submittedName>
</protein>
<evidence type="ECO:0000313" key="5">
    <source>
        <dbReference type="Proteomes" id="UP000613768"/>
    </source>
</evidence>
<dbReference type="SUPFAM" id="SSF51735">
    <property type="entry name" value="NAD(P)-binding Rossmann-fold domains"/>
    <property type="match status" value="1"/>
</dbReference>
<dbReference type="RefSeq" id="WP_192030179.1">
    <property type="nucleotide sequence ID" value="NZ_JACYTR010000030.1"/>
</dbReference>
<organism evidence="4 5">
    <name type="scientific">Pseudomarimonas arenosa</name>
    <dbReference type="NCBI Taxonomy" id="2774145"/>
    <lineage>
        <taxon>Bacteria</taxon>
        <taxon>Pseudomonadati</taxon>
        <taxon>Pseudomonadota</taxon>
        <taxon>Gammaproteobacteria</taxon>
        <taxon>Lysobacterales</taxon>
        <taxon>Lysobacteraceae</taxon>
        <taxon>Pseudomarimonas</taxon>
    </lineage>
</organism>
<evidence type="ECO:0000256" key="1">
    <source>
        <dbReference type="ARBA" id="ARBA00023002"/>
    </source>
</evidence>
<evidence type="ECO:0000256" key="2">
    <source>
        <dbReference type="ARBA" id="ARBA00023027"/>
    </source>
</evidence>
<dbReference type="InterPro" id="IPR006140">
    <property type="entry name" value="D-isomer_DH_NAD-bd"/>
</dbReference>
<comment type="caution">
    <text evidence="4">The sequence shown here is derived from an EMBL/GenBank/DDBJ whole genome shotgun (WGS) entry which is preliminary data.</text>
</comment>
<keyword evidence="2" id="KW-0520">NAD</keyword>
<gene>
    <name evidence="4" type="ORF">IFO71_13525</name>
</gene>
<dbReference type="GO" id="GO:0051287">
    <property type="term" value="F:NAD binding"/>
    <property type="evidence" value="ECO:0007669"/>
    <property type="project" value="InterPro"/>
</dbReference>
<accession>A0AAW3ZNU2</accession>
<dbReference type="Gene3D" id="3.40.50.720">
    <property type="entry name" value="NAD(P)-binding Rossmann-like Domain"/>
    <property type="match status" value="2"/>
</dbReference>
<evidence type="ECO:0000259" key="3">
    <source>
        <dbReference type="Pfam" id="PF02826"/>
    </source>
</evidence>
<dbReference type="Pfam" id="PF02826">
    <property type="entry name" value="2-Hacid_dh_C"/>
    <property type="match status" value="1"/>
</dbReference>
<evidence type="ECO:0000313" key="4">
    <source>
        <dbReference type="EMBL" id="MBD8526757.1"/>
    </source>
</evidence>
<dbReference type="PANTHER" id="PTHR43333:SF1">
    <property type="entry name" value="D-ISOMER SPECIFIC 2-HYDROXYACID DEHYDROGENASE NAD-BINDING DOMAIN-CONTAINING PROTEIN"/>
    <property type="match status" value="1"/>
</dbReference>
<dbReference type="EMBL" id="JACYTR010000030">
    <property type="protein sequence ID" value="MBD8526757.1"/>
    <property type="molecule type" value="Genomic_DNA"/>
</dbReference>
<proteinExistence type="predicted"/>
<dbReference type="CDD" id="cd12164">
    <property type="entry name" value="GDH_like_2"/>
    <property type="match status" value="1"/>
</dbReference>
<sequence>MNAAGLDVLLHAPRSPERWLQALAAAAPLHRFHLQLPEHPERIRAWVGWAAPLEHFVPMTGLALVLPLGAGVDALVDRPDLRSEVQIVRLVDAGMAEQMVEYALYAALQYQRGFARYREQQARGEWQPLRRRSRGSVQIGVLGLGALGAAVAGELARFGYRVAGWSRSAKSLPGVQCLSGAAGLNDMLRVSEVLIDLLPSTADTRGLLDRQHLALLPAGGQLVLASRGDRYDSRALLECLQSGQLGGAQIDVFAHEPLPANDPLWRCRGVAITPHVAAMTVLEDSVAQIAANLDRFVNGQPLLGLVDRQRGY</sequence>
<dbReference type="GO" id="GO:0016491">
    <property type="term" value="F:oxidoreductase activity"/>
    <property type="evidence" value="ECO:0007669"/>
    <property type="project" value="UniProtKB-KW"/>
</dbReference>
<dbReference type="Proteomes" id="UP000613768">
    <property type="component" value="Unassembled WGS sequence"/>
</dbReference>
<keyword evidence="1" id="KW-0560">Oxidoreductase</keyword>
<dbReference type="PANTHER" id="PTHR43333">
    <property type="entry name" value="2-HACID_DH_C DOMAIN-CONTAINING PROTEIN"/>
    <property type="match status" value="1"/>
</dbReference>
<keyword evidence="5" id="KW-1185">Reference proteome</keyword>
<reference evidence="4 5" key="1">
    <citation type="submission" date="2020-09" db="EMBL/GenBank/DDBJ databases">
        <title>Pseudoxanthomonas sp. CAU 1598 isolated from sand of Yaerae Beach.</title>
        <authorList>
            <person name="Kim W."/>
        </authorList>
    </citation>
    <scope>NUCLEOTIDE SEQUENCE [LARGE SCALE GENOMIC DNA]</scope>
    <source>
        <strain evidence="4 5">CAU 1598</strain>
    </source>
</reference>